<reference evidence="4" key="1">
    <citation type="submission" date="2011-12" db="EMBL/GenBank/DDBJ databases">
        <title>The complete genome of chromosome of Sulfobacillus acidophilus DSM 10332.</title>
        <authorList>
            <person name="Lucas S."/>
            <person name="Han J."/>
            <person name="Lapidus A."/>
            <person name="Bruce D."/>
            <person name="Goodwin L."/>
            <person name="Pitluck S."/>
            <person name="Peters L."/>
            <person name="Kyrpides N."/>
            <person name="Mavromatis K."/>
            <person name="Ivanova N."/>
            <person name="Mikhailova N."/>
            <person name="Chertkov O."/>
            <person name="Saunders E."/>
            <person name="Detter J.C."/>
            <person name="Tapia R."/>
            <person name="Han C."/>
            <person name="Land M."/>
            <person name="Hauser L."/>
            <person name="Markowitz V."/>
            <person name="Cheng J.-F."/>
            <person name="Hugenholtz P."/>
            <person name="Woyke T."/>
            <person name="Wu D."/>
            <person name="Pukall R."/>
            <person name="Gehrich-Schroeter G."/>
            <person name="Schneider S."/>
            <person name="Klenk H.-P."/>
            <person name="Eisen J.A."/>
        </authorList>
    </citation>
    <scope>NUCLEOTIDE SEQUENCE [LARGE SCALE GENOMIC DNA]</scope>
    <source>
        <strain evidence="4">ATCC 700253 / DSM 10332 / NAL</strain>
    </source>
</reference>
<dbReference type="Gene3D" id="3.40.50.2000">
    <property type="entry name" value="Glycogen Phosphorylase B"/>
    <property type="match status" value="2"/>
</dbReference>
<dbReference type="Pfam" id="PF13439">
    <property type="entry name" value="Glyco_transf_4"/>
    <property type="match status" value="1"/>
</dbReference>
<evidence type="ECO:0000259" key="1">
    <source>
        <dbReference type="Pfam" id="PF00534"/>
    </source>
</evidence>
<dbReference type="GO" id="GO:0016757">
    <property type="term" value="F:glycosyltransferase activity"/>
    <property type="evidence" value="ECO:0007669"/>
    <property type="project" value="InterPro"/>
</dbReference>
<evidence type="ECO:0000259" key="2">
    <source>
        <dbReference type="Pfam" id="PF13439"/>
    </source>
</evidence>
<dbReference type="PANTHER" id="PTHR45947">
    <property type="entry name" value="SULFOQUINOVOSYL TRANSFERASE SQD2"/>
    <property type="match status" value="1"/>
</dbReference>
<dbReference type="PANTHER" id="PTHR45947:SF3">
    <property type="entry name" value="SULFOQUINOVOSYL TRANSFERASE SQD2"/>
    <property type="match status" value="1"/>
</dbReference>
<feature type="domain" description="Glycosyltransferase subfamily 4-like N-terminal" evidence="2">
    <location>
        <begin position="13"/>
        <end position="189"/>
    </location>
</feature>
<dbReference type="InterPro" id="IPR050194">
    <property type="entry name" value="Glycosyltransferase_grp1"/>
</dbReference>
<dbReference type="EMBL" id="CP003179">
    <property type="protein sequence ID" value="AEW06765.1"/>
    <property type="molecule type" value="Genomic_DNA"/>
</dbReference>
<evidence type="ECO:0000313" key="3">
    <source>
        <dbReference type="EMBL" id="AEW06765.1"/>
    </source>
</evidence>
<organism evidence="3 4">
    <name type="scientific">Sulfobacillus acidophilus (strain ATCC 700253 / DSM 10332 / NAL)</name>
    <dbReference type="NCBI Taxonomy" id="679936"/>
    <lineage>
        <taxon>Bacteria</taxon>
        <taxon>Bacillati</taxon>
        <taxon>Bacillota</taxon>
        <taxon>Clostridia</taxon>
        <taxon>Eubacteriales</taxon>
        <taxon>Clostridiales Family XVII. Incertae Sedis</taxon>
        <taxon>Sulfobacillus</taxon>
    </lineage>
</organism>
<gene>
    <name evidence="3" type="ordered locus">Sulac_3319</name>
</gene>
<dbReference type="HOGENOM" id="CLU_041001_0_0_9"/>
<sequence length="380" mass="43238">MRVALVHDWLVTMGGAERVLEVLAELYPDAPIYTGVVDYRALSPTLQKRKIIPSLVQGWPRATRWYNRYLPGLAYAMEQFDLRAYDVVISSSSAVAKGVLTPAETLHVSYVHTPMRYAWDLYPVYYHEEARGLTRRLMGPVFHYLRLWDRLSADRVDVMVANSHTVQQRIQKHYRRSASVIYPPVAVDRLTVNPVPGRYYLVLSRLVRYKRVDLAVLAANRLREPLVVAGDGPERKALERLAGPTVRFVGRISEPEKIRLMQEAKALIFPGEEDFGIVPVEMQAVGRPVIAFGRGGVLDTVKPGETGWFFAEQSVDAVVEAIKSGDRVNWDPELIRRHALAFGTDRFRDEFSLLMKRALARESPDDRIRLETRVKDGDRG</sequence>
<dbReference type="InterPro" id="IPR001296">
    <property type="entry name" value="Glyco_trans_1"/>
</dbReference>
<dbReference type="SUPFAM" id="SSF53756">
    <property type="entry name" value="UDP-Glycosyltransferase/glycogen phosphorylase"/>
    <property type="match status" value="1"/>
</dbReference>
<dbReference type="STRING" id="679936.Sulac_3319"/>
<dbReference type="PATRIC" id="fig|679936.5.peg.3435"/>
<dbReference type="KEGG" id="sap:Sulac_3319"/>
<evidence type="ECO:0000313" key="4">
    <source>
        <dbReference type="Proteomes" id="UP000005439"/>
    </source>
</evidence>
<feature type="domain" description="Glycosyl transferase family 1" evidence="1">
    <location>
        <begin position="198"/>
        <end position="323"/>
    </location>
</feature>
<name>G8TT65_SULAD</name>
<keyword evidence="4" id="KW-1185">Reference proteome</keyword>
<keyword evidence="3" id="KW-0808">Transferase</keyword>
<protein>
    <submittedName>
        <fullName evidence="3">Glycosyl transferase group 1</fullName>
    </submittedName>
</protein>
<dbReference type="AlphaFoldDB" id="G8TT65"/>
<reference evidence="3 4" key="2">
    <citation type="journal article" date="2012" name="Stand. Genomic Sci.">
        <title>Complete genome sequence of the moderately thermophilic mineral-sulfide-oxidizing firmicute Sulfobacillus acidophilus type strain (NAL(T)).</title>
        <authorList>
            <person name="Anderson I."/>
            <person name="Chertkov O."/>
            <person name="Chen A."/>
            <person name="Saunders E."/>
            <person name="Lapidus A."/>
            <person name="Nolan M."/>
            <person name="Lucas S."/>
            <person name="Hammon N."/>
            <person name="Deshpande S."/>
            <person name="Cheng J.F."/>
            <person name="Han C."/>
            <person name="Tapia R."/>
            <person name="Goodwin L.A."/>
            <person name="Pitluck S."/>
            <person name="Liolios K."/>
            <person name="Pagani I."/>
            <person name="Ivanova N."/>
            <person name="Mikhailova N."/>
            <person name="Pati A."/>
            <person name="Palaniappan K."/>
            <person name="Land M."/>
            <person name="Pan C."/>
            <person name="Rohde M."/>
            <person name="Pukall R."/>
            <person name="Goker M."/>
            <person name="Detter J.C."/>
            <person name="Woyke T."/>
            <person name="Bristow J."/>
            <person name="Eisen J.A."/>
            <person name="Markowitz V."/>
            <person name="Hugenholtz P."/>
            <person name="Kyrpides N.C."/>
            <person name="Klenk H.P."/>
            <person name="Mavromatis K."/>
        </authorList>
    </citation>
    <scope>NUCLEOTIDE SEQUENCE [LARGE SCALE GENOMIC DNA]</scope>
    <source>
        <strain evidence="4">ATCC 700253 / DSM 10332 / NAL</strain>
    </source>
</reference>
<dbReference type="InterPro" id="IPR028098">
    <property type="entry name" value="Glyco_trans_4-like_N"/>
</dbReference>
<accession>G8TT65</accession>
<proteinExistence type="predicted"/>
<dbReference type="Proteomes" id="UP000005439">
    <property type="component" value="Chromosome"/>
</dbReference>
<dbReference type="Pfam" id="PF00534">
    <property type="entry name" value="Glycos_transf_1"/>
    <property type="match status" value="1"/>
</dbReference>